<organism evidence="1">
    <name type="scientific">Aphanomyces stellatus</name>
    <dbReference type="NCBI Taxonomy" id="120398"/>
    <lineage>
        <taxon>Eukaryota</taxon>
        <taxon>Sar</taxon>
        <taxon>Stramenopiles</taxon>
        <taxon>Oomycota</taxon>
        <taxon>Saprolegniomycetes</taxon>
        <taxon>Saprolegniales</taxon>
        <taxon>Verrucalvaceae</taxon>
        <taxon>Aphanomyces</taxon>
    </lineage>
</organism>
<dbReference type="OrthoDB" id="73692at2759"/>
<gene>
    <name evidence="1" type="ORF">As57867_022793</name>
</gene>
<proteinExistence type="predicted"/>
<comment type="caution">
    <text evidence="1">The sequence shown here is derived from an EMBL/GenBank/DDBJ whole genome shotgun (WGS) entry which is preliminary data.</text>
</comment>
<dbReference type="EMBL" id="VJMH01007216">
    <property type="protein sequence ID" value="KAF0685162.1"/>
    <property type="molecule type" value="Genomic_DNA"/>
</dbReference>
<sequence>LAFRDFNDFVLPYDAPQSDLEEALNVHALEDSTHYKLFLEDWEKLGGDALLAPFAAAIDGLPEDDHRVASSKPSAKLASSTKTLSFLWSDATNHHSRKLVYALIKLIHQYADDAAVRFAAVEAVEETGRVMFEATAKLANEIMASNDGDLYRYFGDYHLALETGHVINGTSQGTGCGCETDEKFKHLQLSSDQQTACHFVVDRVFAMFTEWIDGIEATMHLALARECLDILPLVVMPCLPCRDSLYVYYHFSYYCVLRRTSPLFCLVDVQLSSALGDTFRI</sequence>
<dbReference type="AlphaFoldDB" id="A0A6A4XQ69"/>
<feature type="non-terminal residue" evidence="1">
    <location>
        <position position="1"/>
    </location>
</feature>
<protein>
    <submittedName>
        <fullName evidence="1">Uncharacterized protein</fullName>
    </submittedName>
</protein>
<name>A0A6A4XQ69_9STRA</name>
<reference evidence="1" key="1">
    <citation type="submission" date="2019-06" db="EMBL/GenBank/DDBJ databases">
        <title>Genomics analysis of Aphanomyces spp. identifies a new class of oomycete effector associated with host adaptation.</title>
        <authorList>
            <person name="Gaulin E."/>
        </authorList>
    </citation>
    <scope>NUCLEOTIDE SEQUENCE</scope>
    <source>
        <strain evidence="1">CBS 578.67</strain>
    </source>
</reference>
<evidence type="ECO:0000313" key="1">
    <source>
        <dbReference type="EMBL" id="KAF0685162.1"/>
    </source>
</evidence>
<accession>A0A6A4XQ69</accession>